<dbReference type="Gene3D" id="1.25.40.10">
    <property type="entry name" value="Tetratricopeptide repeat domain"/>
    <property type="match status" value="2"/>
</dbReference>
<name>A0A811SGY7_9POAL</name>
<dbReference type="SMART" id="SM00316">
    <property type="entry name" value="S1"/>
    <property type="match status" value="14"/>
</dbReference>
<accession>A0A811SGY7</accession>
<dbReference type="SUPFAM" id="SSF48452">
    <property type="entry name" value="TPR-like"/>
    <property type="match status" value="2"/>
</dbReference>
<dbReference type="InterPro" id="IPR057301">
    <property type="entry name" value="Rrp5_OB_4th"/>
</dbReference>
<dbReference type="EMBL" id="CAJGYO010000091">
    <property type="protein sequence ID" value="CAD6340922.1"/>
    <property type="molecule type" value="Genomic_DNA"/>
</dbReference>
<evidence type="ECO:0000256" key="2">
    <source>
        <dbReference type="ARBA" id="ARBA00022552"/>
    </source>
</evidence>
<dbReference type="GO" id="GO:0006364">
    <property type="term" value="P:rRNA processing"/>
    <property type="evidence" value="ECO:0007669"/>
    <property type="project" value="UniProtKB-KW"/>
</dbReference>
<dbReference type="FunFam" id="1.25.40.10:FF:000065">
    <property type="entry name" value="Programmed cell death 11"/>
    <property type="match status" value="1"/>
</dbReference>
<evidence type="ECO:0000256" key="5">
    <source>
        <dbReference type="ARBA" id="ARBA00023242"/>
    </source>
</evidence>
<evidence type="ECO:0000256" key="3">
    <source>
        <dbReference type="ARBA" id="ARBA00022553"/>
    </source>
</evidence>
<dbReference type="PROSITE" id="PS50126">
    <property type="entry name" value="S1"/>
    <property type="match status" value="12"/>
</dbReference>
<feature type="domain" description="S1 motif" evidence="7">
    <location>
        <begin position="567"/>
        <end position="636"/>
    </location>
</feature>
<dbReference type="CDD" id="cd05703">
    <property type="entry name" value="S1_Rrp5_repeat_hs12_sc9"/>
    <property type="match status" value="1"/>
</dbReference>
<dbReference type="InterPro" id="IPR057302">
    <property type="entry name" value="Rrp5_S1"/>
</dbReference>
<dbReference type="FunFam" id="2.40.50.140:FF:000212">
    <property type="entry name" value="Ribosomal protein S1-like1"/>
    <property type="match status" value="1"/>
</dbReference>
<feature type="region of interest" description="Disordered" evidence="6">
    <location>
        <begin position="1507"/>
        <end position="1548"/>
    </location>
</feature>
<evidence type="ECO:0000259" key="7">
    <source>
        <dbReference type="PROSITE" id="PS50126"/>
    </source>
</evidence>
<dbReference type="SMART" id="SM00386">
    <property type="entry name" value="HAT"/>
    <property type="match status" value="6"/>
</dbReference>
<dbReference type="Pfam" id="PF00575">
    <property type="entry name" value="S1"/>
    <property type="match status" value="3"/>
</dbReference>
<feature type="domain" description="S1 motif" evidence="7">
    <location>
        <begin position="1202"/>
        <end position="1276"/>
    </location>
</feature>
<comment type="caution">
    <text evidence="8">The sequence shown here is derived from an EMBL/GenBank/DDBJ whole genome shotgun (WGS) entry which is preliminary data.</text>
</comment>
<feature type="domain" description="S1 motif" evidence="7">
    <location>
        <begin position="145"/>
        <end position="224"/>
    </location>
</feature>
<proteinExistence type="predicted"/>
<evidence type="ECO:0000256" key="1">
    <source>
        <dbReference type="ARBA" id="ARBA00004604"/>
    </source>
</evidence>
<keyword evidence="5" id="KW-0539">Nucleus</keyword>
<dbReference type="InterPro" id="IPR003029">
    <property type="entry name" value="S1_domain"/>
</dbReference>
<keyword evidence="2" id="KW-0698">rRNA processing</keyword>
<sequence length="1841" mass="204861">MAPPRNDRKKGKGAGGKTDLRPDRKQFKRHRKEDAAGEQGDGDRKLQQSAAPGSAALLAAASDEADFPRGGRSLLSKDEMAEARAEAEQDFEREGKKGKGKRKRRGGESSGFGEDDDLGTLFGGATTGKFPRFANRITVKNISPNMKLWGVVIEVNQKDIVLSLPGGIRGFVRSEDVCDIALQENRKDSENSLCAEVVHVGQLVPCIVLRVDDDKKEGKVLTAQVKSIEDHGYILHFGVSSFSGFMQKDDKENVKIERRQLMQCVVKAIDKTRAIVHLSFDKDLLSKSIIKDLKGLSIDHLIPGMMVNARVHSVLENGVMLSFFTYFSGTVDIFNLLNSFPSGNWKDDYSKNKKVNARILFVDPSTRAVGLTLNKHLLHLEVPPINLKAGDIYDKSKVLRIDKKAGLFLEIPSPTPSPGFISIHDVSDKDAKNLDKFKEGSSLRVRILGVRNLEGVAIGTVKDSAFEGSVFTHDDVKPGMLVRAKVATVEPFGAIVQFSSGVKALCPLPHMSELEYVVKPPKKFKVGAELLFRVLGCKSKRVTVTYKKSLVKSKLDVLASYADAKNGLVTHGWITKIEKHGCFVKFYNGVQGFVSRSDLGLEAGTEAENVYHVGQVVKCRIINVIPASRKLNVSFVISHNRVIPIDTPKLGSIVSGVVERLTPAAVVVSVNGFSKGTILNEHLADHHGQAAKVKNLLKPGHEFNQLLVLDIEGQNLVLSAKHSLINCANDIPSEISQMHPGVVVHGYICNIIEAGCFVRFLGHLTGFSPKDKAVDRRIERLSDAFYVGQSVRSHILSVNAETARVKLALQQSMCSSTDSSFIQGYFLLDQKIAALKYSSNDWAHTFGIGSLVEGEVGAIEEYGIILNFKDHPDVVGLIEHHQLGGSSVEMGSSVKGLVLDLSDGVVNLSLKPELIGSVRNVGKKKKRQRAAVAELELHEEVNAVVEIIKESYVVLSIPEYNYAIGFAPLMDYNSQLLPHHHYDNGQRITVVVGNIPSSDSSGRLILLPKASAQYSALSESKRAKKKSGYKIGSLVEAEVLEEDSDEHPFSKLRIGQKLTARIVAVAEPSGKSGKNFKWELSIRPCIVKGEFEELTAQKEQKHTTNEIVRAYVVKVDKEWVWLTVSRNVMAHLFVLDSSSEPSELKEFQQRFSVGQAVKGRVINVNREKRLLRLKALDNECTQSNIHEIQQSKSSVFEQTKQGDIIGGRVQKILPGVGGLVIQIGPHLHGRVHYTEIVDSWVAEPLSGFHEGQFVKCKVLSVSRSSEGSLRVDLSLRSSNLIRDSNNSGLVDDLAICTSRIEKIKDLLPGTEIKGYVKNVNSKGCFIMLSRMVEARITLSNLSDEVLSTDPSSGRVEVSLRTTTGSKLEKLDDISYSDLHVGDIIDGQVKRVESFGLFVTIRRSELVGLCHVSELSDEPVVDINSCYKAGDMVKAKILKIDEKRHRVSLGMKKSYFDSDLTADTNDDEDDESALMDISVAPQMVEYHNRNLVHRKAKPMASVPPLQVSLDESEGSDLEEDNNNKGLEIANGTEANAKKNDKQLKKEARKQRELEISAMEERALQGDVPQTPDDFEKLVRSSPNSSFVWIKYMATLLDLADVEKARAVAERALKTIIPREEEEKLNVWVAYFNLENEYGGPREDAVKKVFQRALQYCDPKKLHLALLAMYERTEQYELADELLDRMTKRFKTSCKIWLCRIQFALKQGKDVEYIKTIVNRALLSLPHRKRIKFLSQTAILEFKCGVPEEGRSRFELILREYPKRTDLWSVYLDQEIRLGDIEVIRALFERVTCLTLPPKKMQFLFKKYLNFEKSLGQDNERIQLVQQKAIEYVQSSLPSQDNP</sequence>
<evidence type="ECO:0000313" key="9">
    <source>
        <dbReference type="Proteomes" id="UP000604825"/>
    </source>
</evidence>
<dbReference type="PANTHER" id="PTHR23270">
    <property type="entry name" value="PROGRAMMED CELL DEATH PROTEIN 11 PRE-RRNA PROCESSING PROTEIN RRP5"/>
    <property type="match status" value="1"/>
</dbReference>
<feature type="compositionally biased region" description="Basic and acidic residues" evidence="6">
    <location>
        <begin position="1534"/>
        <end position="1548"/>
    </location>
</feature>
<dbReference type="Gene3D" id="2.40.50.140">
    <property type="entry name" value="Nucleic acid-binding proteins"/>
    <property type="match status" value="10"/>
</dbReference>
<dbReference type="Proteomes" id="UP000604825">
    <property type="component" value="Unassembled WGS sequence"/>
</dbReference>
<dbReference type="FunFam" id="2.40.50.140:FF:000103">
    <property type="entry name" value="protein RRP5 homolog"/>
    <property type="match status" value="1"/>
</dbReference>
<dbReference type="SUPFAM" id="SSF50249">
    <property type="entry name" value="Nucleic acid-binding proteins"/>
    <property type="match status" value="9"/>
</dbReference>
<dbReference type="CDD" id="cd04461">
    <property type="entry name" value="S1_Rrp5_repeat_hs8_sc7"/>
    <property type="match status" value="1"/>
</dbReference>
<dbReference type="OrthoDB" id="412781at2759"/>
<feature type="domain" description="S1 motif" evidence="7">
    <location>
        <begin position="1309"/>
        <end position="1385"/>
    </location>
</feature>
<dbReference type="Pfam" id="PF24685">
    <property type="entry name" value="OB_RRP5_4th"/>
    <property type="match status" value="1"/>
</dbReference>
<dbReference type="InterPro" id="IPR045209">
    <property type="entry name" value="Rrp5"/>
</dbReference>
<feature type="domain" description="S1 motif" evidence="7">
    <location>
        <begin position="1105"/>
        <end position="1176"/>
    </location>
</feature>
<dbReference type="Pfam" id="PF24682">
    <property type="entry name" value="OB_RRP5"/>
    <property type="match status" value="1"/>
</dbReference>
<evidence type="ECO:0000313" key="8">
    <source>
        <dbReference type="EMBL" id="CAD6340922.1"/>
    </source>
</evidence>
<comment type="subcellular location">
    <subcellularLocation>
        <location evidence="1">Nucleus</location>
        <location evidence="1">Nucleolus</location>
    </subcellularLocation>
</comment>
<dbReference type="FunFam" id="2.40.50.140:FF:000159">
    <property type="entry name" value="rRNA biogenesis protein rrp5"/>
    <property type="match status" value="2"/>
</dbReference>
<feature type="domain" description="S1 motif" evidence="7">
    <location>
        <begin position="390"/>
        <end position="462"/>
    </location>
</feature>
<keyword evidence="3" id="KW-0597">Phosphoprotein</keyword>
<feature type="domain" description="S1 motif" evidence="7">
    <location>
        <begin position="741"/>
        <end position="810"/>
    </location>
</feature>
<feature type="compositionally biased region" description="Basic and acidic residues" evidence="6">
    <location>
        <begin position="75"/>
        <end position="97"/>
    </location>
</feature>
<evidence type="ECO:0000256" key="6">
    <source>
        <dbReference type="SAM" id="MobiDB-lite"/>
    </source>
</evidence>
<reference evidence="8" key="1">
    <citation type="submission" date="2020-10" db="EMBL/GenBank/DDBJ databases">
        <authorList>
            <person name="Han B."/>
            <person name="Lu T."/>
            <person name="Zhao Q."/>
            <person name="Huang X."/>
            <person name="Zhao Y."/>
        </authorList>
    </citation>
    <scope>NUCLEOTIDE SEQUENCE</scope>
</reference>
<protein>
    <recommendedName>
        <fullName evidence="7">S1 motif domain-containing protein</fullName>
    </recommendedName>
</protein>
<keyword evidence="9" id="KW-1185">Reference proteome</keyword>
<dbReference type="GO" id="GO:0032040">
    <property type="term" value="C:small-subunit processome"/>
    <property type="evidence" value="ECO:0007669"/>
    <property type="project" value="TreeGrafter"/>
</dbReference>
<feature type="compositionally biased region" description="Low complexity" evidence="6">
    <location>
        <begin position="47"/>
        <end position="62"/>
    </location>
</feature>
<dbReference type="FunFam" id="2.40.50.140:FF:000179">
    <property type="entry name" value="rRNA biogenesis protein RRP5"/>
    <property type="match status" value="1"/>
</dbReference>
<evidence type="ECO:0000256" key="4">
    <source>
        <dbReference type="ARBA" id="ARBA00022737"/>
    </source>
</evidence>
<dbReference type="InterPro" id="IPR055430">
    <property type="entry name" value="HAT_Syf1_CNRKL1_C"/>
</dbReference>
<feature type="domain" description="S1 motif" evidence="7">
    <location>
        <begin position="304"/>
        <end position="374"/>
    </location>
</feature>
<feature type="domain" description="S1 motif" evidence="7">
    <location>
        <begin position="651"/>
        <end position="721"/>
    </location>
</feature>
<feature type="domain" description="S1 motif" evidence="7">
    <location>
        <begin position="1381"/>
        <end position="1451"/>
    </location>
</feature>
<dbReference type="InterPro" id="IPR011990">
    <property type="entry name" value="TPR-like_helical_dom_sf"/>
</dbReference>
<organism evidence="8 9">
    <name type="scientific">Miscanthus lutarioriparius</name>
    <dbReference type="NCBI Taxonomy" id="422564"/>
    <lineage>
        <taxon>Eukaryota</taxon>
        <taxon>Viridiplantae</taxon>
        <taxon>Streptophyta</taxon>
        <taxon>Embryophyta</taxon>
        <taxon>Tracheophyta</taxon>
        <taxon>Spermatophyta</taxon>
        <taxon>Magnoliopsida</taxon>
        <taxon>Liliopsida</taxon>
        <taxon>Poales</taxon>
        <taxon>Poaceae</taxon>
        <taxon>PACMAD clade</taxon>
        <taxon>Panicoideae</taxon>
        <taxon>Andropogonodae</taxon>
        <taxon>Andropogoneae</taxon>
        <taxon>Saccharinae</taxon>
        <taxon>Miscanthus</taxon>
    </lineage>
</organism>
<gene>
    <name evidence="8" type="ORF">NCGR_LOCUS65020</name>
</gene>
<dbReference type="PANTHER" id="PTHR23270:SF10">
    <property type="entry name" value="PROTEIN RRP5 HOMOLOG"/>
    <property type="match status" value="1"/>
</dbReference>
<feature type="compositionally biased region" description="Acidic residues" evidence="6">
    <location>
        <begin position="1509"/>
        <end position="1519"/>
    </location>
</feature>
<dbReference type="InterPro" id="IPR057300">
    <property type="entry name" value="OB_Rrp5"/>
</dbReference>
<dbReference type="GO" id="GO:0003723">
    <property type="term" value="F:RNA binding"/>
    <property type="evidence" value="ECO:0007669"/>
    <property type="project" value="TreeGrafter"/>
</dbReference>
<dbReference type="Pfam" id="PF23459">
    <property type="entry name" value="S1_RRP5"/>
    <property type="match status" value="1"/>
</dbReference>
<feature type="domain" description="S1 motif" evidence="7">
    <location>
        <begin position="849"/>
        <end position="911"/>
    </location>
</feature>
<keyword evidence="4" id="KW-0677">Repeat</keyword>
<dbReference type="InterPro" id="IPR003107">
    <property type="entry name" value="HAT"/>
</dbReference>
<dbReference type="InterPro" id="IPR012340">
    <property type="entry name" value="NA-bd_OB-fold"/>
</dbReference>
<dbReference type="Pfam" id="PF23231">
    <property type="entry name" value="HAT_Syf1_CNRKL1_C"/>
    <property type="match status" value="1"/>
</dbReference>
<feature type="region of interest" description="Disordered" evidence="6">
    <location>
        <begin position="1"/>
        <end position="118"/>
    </location>
</feature>
<feature type="domain" description="S1 motif" evidence="7">
    <location>
        <begin position="479"/>
        <end position="547"/>
    </location>
</feature>